<dbReference type="Pfam" id="PF00903">
    <property type="entry name" value="Glyoxalase"/>
    <property type="match status" value="1"/>
</dbReference>
<dbReference type="PANTHER" id="PTHR36503:SF2">
    <property type="entry name" value="BLR2408 PROTEIN"/>
    <property type="match status" value="1"/>
</dbReference>
<feature type="domain" description="Glyoxalase/fosfomycin resistance/dioxygenase" evidence="1">
    <location>
        <begin position="7"/>
        <end position="124"/>
    </location>
</feature>
<protein>
    <submittedName>
        <fullName evidence="2">VOC family protein</fullName>
    </submittedName>
</protein>
<organism evidence="2 3">
    <name type="scientific">Lysobacter korlensis</name>
    <dbReference type="NCBI Taxonomy" id="553636"/>
    <lineage>
        <taxon>Bacteria</taxon>
        <taxon>Pseudomonadati</taxon>
        <taxon>Pseudomonadota</taxon>
        <taxon>Gammaproteobacteria</taxon>
        <taxon>Lysobacterales</taxon>
        <taxon>Lysobacteraceae</taxon>
        <taxon>Lysobacter</taxon>
    </lineage>
</organism>
<dbReference type="EMBL" id="JBHLTG010000037">
    <property type="protein sequence ID" value="MFC0682930.1"/>
    <property type="molecule type" value="Genomic_DNA"/>
</dbReference>
<sequence>MTQTIFINLPVESVPRSRDFFIGLGFGINEQFSNEQAACVVLADNILVMLLAKPFFAGFTDKAIADARATTEVLNCLSCESRERVDQLVALAEQHGGRAYREAKDHGFMYGHGFEDPDGHIWELAHMAAPAGEP</sequence>
<comment type="caution">
    <text evidence="2">The sequence shown here is derived from an EMBL/GenBank/DDBJ whole genome shotgun (WGS) entry which is preliminary data.</text>
</comment>
<gene>
    <name evidence="2" type="ORF">ACFFGH_34310</name>
</gene>
<accession>A0ABV6S109</accession>
<evidence type="ECO:0000259" key="1">
    <source>
        <dbReference type="Pfam" id="PF00903"/>
    </source>
</evidence>
<reference evidence="2 3" key="1">
    <citation type="submission" date="2024-09" db="EMBL/GenBank/DDBJ databases">
        <authorList>
            <person name="Sun Q."/>
            <person name="Mori K."/>
        </authorList>
    </citation>
    <scope>NUCLEOTIDE SEQUENCE [LARGE SCALE GENOMIC DNA]</scope>
    <source>
        <strain evidence="2 3">KCTC 23076</strain>
    </source>
</reference>
<dbReference type="Proteomes" id="UP001589896">
    <property type="component" value="Unassembled WGS sequence"/>
</dbReference>
<evidence type="ECO:0000313" key="3">
    <source>
        <dbReference type="Proteomes" id="UP001589896"/>
    </source>
</evidence>
<dbReference type="SUPFAM" id="SSF54593">
    <property type="entry name" value="Glyoxalase/Bleomycin resistance protein/Dihydroxybiphenyl dioxygenase"/>
    <property type="match status" value="1"/>
</dbReference>
<evidence type="ECO:0000313" key="2">
    <source>
        <dbReference type="EMBL" id="MFC0682930.1"/>
    </source>
</evidence>
<dbReference type="RefSeq" id="WP_386677430.1">
    <property type="nucleotide sequence ID" value="NZ_JBHLTG010000037.1"/>
</dbReference>
<dbReference type="InterPro" id="IPR004360">
    <property type="entry name" value="Glyas_Fos-R_dOase_dom"/>
</dbReference>
<dbReference type="InterPro" id="IPR029068">
    <property type="entry name" value="Glyas_Bleomycin-R_OHBP_Dase"/>
</dbReference>
<dbReference type="Gene3D" id="3.10.180.10">
    <property type="entry name" value="2,3-Dihydroxybiphenyl 1,2-Dioxygenase, domain 1"/>
    <property type="match status" value="1"/>
</dbReference>
<dbReference type="PANTHER" id="PTHR36503">
    <property type="entry name" value="BLR2520 PROTEIN"/>
    <property type="match status" value="1"/>
</dbReference>
<name>A0ABV6S109_9GAMM</name>
<keyword evidence="3" id="KW-1185">Reference proteome</keyword>
<proteinExistence type="predicted"/>